<feature type="domain" description="AMIN-like" evidence="2">
    <location>
        <begin position="130"/>
        <end position="254"/>
    </location>
</feature>
<evidence type="ECO:0000259" key="2">
    <source>
        <dbReference type="Pfam" id="PF24837"/>
    </source>
</evidence>
<protein>
    <recommendedName>
        <fullName evidence="2">AMIN-like domain-containing protein</fullName>
    </recommendedName>
</protein>
<dbReference type="InterPro" id="IPR056303">
    <property type="entry name" value="AMIN-like"/>
</dbReference>
<reference evidence="3 4" key="1">
    <citation type="submission" date="2016-10" db="EMBL/GenBank/DDBJ databases">
        <authorList>
            <person name="de Groot N.N."/>
        </authorList>
    </citation>
    <scope>NUCLEOTIDE SEQUENCE [LARGE SCALE GENOMIC DNA]</scope>
    <source>
        <strain evidence="3 4">OK461</strain>
    </source>
</reference>
<organism evidence="3 4">
    <name type="scientific">Streptomyces mirabilis</name>
    <dbReference type="NCBI Taxonomy" id="68239"/>
    <lineage>
        <taxon>Bacteria</taxon>
        <taxon>Bacillati</taxon>
        <taxon>Actinomycetota</taxon>
        <taxon>Actinomycetes</taxon>
        <taxon>Kitasatosporales</taxon>
        <taxon>Streptomycetaceae</taxon>
        <taxon>Streptomyces</taxon>
    </lineage>
</organism>
<dbReference type="AlphaFoldDB" id="A0A1I2DD69"/>
<feature type="region of interest" description="Disordered" evidence="1">
    <location>
        <begin position="1"/>
        <end position="20"/>
    </location>
</feature>
<dbReference type="Proteomes" id="UP000181942">
    <property type="component" value="Unassembled WGS sequence"/>
</dbReference>
<proteinExistence type="predicted"/>
<evidence type="ECO:0000313" key="4">
    <source>
        <dbReference type="Proteomes" id="UP000181942"/>
    </source>
</evidence>
<evidence type="ECO:0000313" key="3">
    <source>
        <dbReference type="EMBL" id="SFE78388.1"/>
    </source>
</evidence>
<gene>
    <name evidence="3" type="ORF">SAMN02787118_102612</name>
</gene>
<sequence length="256" mass="27738">MVDVVDVERTSRDARAEMERQEEQHQAAVHAENAVVSRGGWCWKGPCVAMGYSTTHNLPEGRRSEQTHTYASYRGVVMRRIGTALAAMMLAGGGLLAGTVPAVAAPTAVDCAVTWGSLDKTGDSVASRRLVDVRAGQHECFDRLVFDAQGTAADPIGYTVRYVDVLHQDPSDVVVPIKGGAILEISLFSSRYDPATGQPYPPLPSVNVTGYRTFREFKFTGGSEGYTQAGLGVRARLPFRVFQTANHLVVDVAHTW</sequence>
<evidence type="ECO:0000256" key="1">
    <source>
        <dbReference type="SAM" id="MobiDB-lite"/>
    </source>
</evidence>
<dbReference type="EMBL" id="FONR01000002">
    <property type="protein sequence ID" value="SFE78388.1"/>
    <property type="molecule type" value="Genomic_DNA"/>
</dbReference>
<accession>A0A1I2DD69</accession>
<dbReference type="Pfam" id="PF24837">
    <property type="entry name" value="AMIN-like"/>
    <property type="match status" value="1"/>
</dbReference>
<name>A0A1I2DD69_9ACTN</name>